<keyword evidence="2" id="KW-0812">Transmembrane</keyword>
<evidence type="ECO:0000313" key="5">
    <source>
        <dbReference type="WBParaSite" id="Gr19_v10_g10253.t1"/>
    </source>
</evidence>
<feature type="transmembrane region" description="Helical" evidence="2">
    <location>
        <begin position="96"/>
        <end position="117"/>
    </location>
</feature>
<dbReference type="WBParaSite" id="Gr19_v10_g10253.t1">
    <property type="protein sequence ID" value="Gr19_v10_g10253.t1"/>
    <property type="gene ID" value="Gr19_v10_g10253"/>
</dbReference>
<feature type="signal peptide" evidence="3">
    <location>
        <begin position="1"/>
        <end position="23"/>
    </location>
</feature>
<keyword evidence="4" id="KW-1185">Reference proteome</keyword>
<proteinExistence type="predicted"/>
<evidence type="ECO:0000256" key="2">
    <source>
        <dbReference type="SAM" id="Phobius"/>
    </source>
</evidence>
<dbReference type="AlphaFoldDB" id="A0A914GPX5"/>
<keyword evidence="3" id="KW-0732">Signal</keyword>
<feature type="transmembrane region" description="Helical" evidence="2">
    <location>
        <begin position="191"/>
        <end position="209"/>
    </location>
</feature>
<accession>A0A914GPX5</accession>
<sequence>MIFCATIIILVLLNAQHVALAEAADENGNDADAEVKELRLKVEQMTQEMGQQKEYVSQLETKNLLLENENNGETTLEANATSIDSACQKEEHAEGLIMIIVYGTLGFGAFNLLVQHINVCFPPKQNQNWNTVFVGIRYTTIVQTFLNHYHRYRNDLCFVGFCLIAWAFYAVCDWKKKFGMKQQLKQIYRNFRYLVVIYFGVFGALYQFVGIDNLLAPFIAVVSTLLYALFYYCIAKNSIRKEYKE</sequence>
<reference evidence="5" key="1">
    <citation type="submission" date="2022-11" db="UniProtKB">
        <authorList>
            <consortium name="WormBaseParasite"/>
        </authorList>
    </citation>
    <scope>IDENTIFICATION</scope>
</reference>
<feature type="chain" id="PRO_5037907816" evidence="3">
    <location>
        <begin position="24"/>
        <end position="245"/>
    </location>
</feature>
<name>A0A914GPX5_GLORO</name>
<feature type="transmembrane region" description="Helical" evidence="2">
    <location>
        <begin position="215"/>
        <end position="234"/>
    </location>
</feature>
<protein>
    <submittedName>
        <fullName evidence="5">Uncharacterized protein</fullName>
    </submittedName>
</protein>
<keyword evidence="2" id="KW-1133">Transmembrane helix</keyword>
<feature type="coiled-coil region" evidence="1">
    <location>
        <begin position="21"/>
        <end position="62"/>
    </location>
</feature>
<keyword evidence="2" id="KW-0472">Membrane</keyword>
<evidence type="ECO:0000256" key="3">
    <source>
        <dbReference type="SAM" id="SignalP"/>
    </source>
</evidence>
<keyword evidence="1" id="KW-0175">Coiled coil</keyword>
<evidence type="ECO:0000256" key="1">
    <source>
        <dbReference type="SAM" id="Coils"/>
    </source>
</evidence>
<dbReference type="Proteomes" id="UP000887572">
    <property type="component" value="Unplaced"/>
</dbReference>
<organism evidence="4 5">
    <name type="scientific">Globodera rostochiensis</name>
    <name type="common">Golden nematode worm</name>
    <name type="synonym">Heterodera rostochiensis</name>
    <dbReference type="NCBI Taxonomy" id="31243"/>
    <lineage>
        <taxon>Eukaryota</taxon>
        <taxon>Metazoa</taxon>
        <taxon>Ecdysozoa</taxon>
        <taxon>Nematoda</taxon>
        <taxon>Chromadorea</taxon>
        <taxon>Rhabditida</taxon>
        <taxon>Tylenchina</taxon>
        <taxon>Tylenchomorpha</taxon>
        <taxon>Tylenchoidea</taxon>
        <taxon>Heteroderidae</taxon>
        <taxon>Heteroderinae</taxon>
        <taxon>Globodera</taxon>
    </lineage>
</organism>
<evidence type="ECO:0000313" key="4">
    <source>
        <dbReference type="Proteomes" id="UP000887572"/>
    </source>
</evidence>
<feature type="transmembrane region" description="Helical" evidence="2">
    <location>
        <begin position="152"/>
        <end position="171"/>
    </location>
</feature>